<proteinExistence type="predicted"/>
<protein>
    <submittedName>
        <fullName evidence="2">Uncharacterized protein</fullName>
    </submittedName>
</protein>
<sequence>MLKNNRWSISKEEIKFEKIYELMNEKDKQSIIIIEEKIINFLLCYYKNCEEFTLKEIKDLNNFLGLIIKKFIEEKKISFINILLVHFQNIPSSFINIKLKDNIFYVEEIKKFFISILELCSYLKKCKNDDLEKINSLIISIINFLNLFIINTLKLMEWKFYENFYTKIIIDSRILEIFTNLYFDYEFEKEKIIYSLFLITEFKEFDEEIYKCGMLKLFIKLLSSNTYINYLMIQIIINAVERNIKIIKLLINDKMKVINNILENIYTRIKRELYDFTCINLLKLFSYIIEGNCIDFLIFFNKNLGISEVNFLNKLNQIIEYLRSLINIHSVMNILKEKNELFYDFLCILFCVLRNLIELITNPNNKIIFKYVNKNLIENKKNEINAEEDKKMLHLLCFDIINSMNRNSLNNIVDYTILFEKIIKETHKMNDKNIHNNYLYVKYFESLFYISFNNEIVSKETLKESFIINIENNFYKINKNIECENVQMREVYNLLKLYYFGIINIFVKNNLKSEIILPFINYIISEELKRKIFLLQNELYYMVFLQFLNMIIINNLYEFRKFIENNLLEDLLKIFKKSSFHFKNMILKILLQWIEKKVILEEITNYIKKNKMIFHILLEFWKEIQNRINEIINPNLEVNKFNDIRFIIHYILKRLTNNFTINLNYFLKNGEFSYDFRCIMIFEEKSVLDIYNSIKEQILTKELFILESDILILDDKIKKCREKIEKIENNFHIILDLNKKKNRNDLENFYSYIRKQHKQV</sequence>
<feature type="transmembrane region" description="Helical" evidence="1">
    <location>
        <begin position="134"/>
        <end position="153"/>
    </location>
</feature>
<accession>A0A1J1H6C2</accession>
<keyword evidence="1" id="KW-1133">Transmembrane helix</keyword>
<dbReference type="OMA" id="NYYNYVR"/>
<keyword evidence="1" id="KW-0812">Transmembrane</keyword>
<dbReference type="AlphaFoldDB" id="A0A1J1H6C2"/>
<evidence type="ECO:0000256" key="1">
    <source>
        <dbReference type="SAM" id="Phobius"/>
    </source>
</evidence>
<dbReference type="KEGG" id="prel:PRELSG_0941100"/>
<evidence type="ECO:0000313" key="2">
    <source>
        <dbReference type="EMBL" id="CRH00308.1"/>
    </source>
</evidence>
<dbReference type="EMBL" id="LN835304">
    <property type="protein sequence ID" value="CRH00308.1"/>
    <property type="molecule type" value="Genomic_DNA"/>
</dbReference>
<dbReference type="OrthoDB" id="377382at2759"/>
<reference evidence="2 3" key="1">
    <citation type="submission" date="2015-04" db="EMBL/GenBank/DDBJ databases">
        <authorList>
            <consortium name="Pathogen Informatics"/>
        </authorList>
    </citation>
    <scope>NUCLEOTIDE SEQUENCE [LARGE SCALE GENOMIC DNA]</scope>
    <source>
        <strain evidence="2 3">SGS1</strain>
    </source>
</reference>
<dbReference type="VEuPathDB" id="PlasmoDB:PRELSG_0941100"/>
<name>A0A1J1H6C2_PLARL</name>
<keyword evidence="1" id="KW-0472">Membrane</keyword>
<keyword evidence="3" id="KW-1185">Reference proteome</keyword>
<dbReference type="RefSeq" id="XP_028533311.1">
    <property type="nucleotide sequence ID" value="XM_028676864.1"/>
</dbReference>
<gene>
    <name evidence="2" type="ORF">PRELSG_0941100</name>
</gene>
<dbReference type="GeneID" id="39736424"/>
<organism evidence="2 3">
    <name type="scientific">Plasmodium relictum</name>
    <dbReference type="NCBI Taxonomy" id="85471"/>
    <lineage>
        <taxon>Eukaryota</taxon>
        <taxon>Sar</taxon>
        <taxon>Alveolata</taxon>
        <taxon>Apicomplexa</taxon>
        <taxon>Aconoidasida</taxon>
        <taxon>Haemosporida</taxon>
        <taxon>Plasmodiidae</taxon>
        <taxon>Plasmodium</taxon>
        <taxon>Plasmodium (Haemamoeba)</taxon>
    </lineage>
</organism>
<dbReference type="Proteomes" id="UP000220158">
    <property type="component" value="Chromosome 9"/>
</dbReference>
<evidence type="ECO:0000313" key="3">
    <source>
        <dbReference type="Proteomes" id="UP000220158"/>
    </source>
</evidence>